<dbReference type="EMBL" id="BK016212">
    <property type="protein sequence ID" value="DAG02635.1"/>
    <property type="molecule type" value="Genomic_DNA"/>
</dbReference>
<organism evidence="1">
    <name type="scientific">CrAss-like virus sp. ctUXy6</name>
    <dbReference type="NCBI Taxonomy" id="2825835"/>
    <lineage>
        <taxon>Viruses</taxon>
        <taxon>Duplodnaviria</taxon>
        <taxon>Heunggongvirae</taxon>
        <taxon>Uroviricota</taxon>
        <taxon>Caudoviricetes</taxon>
        <taxon>Crassvirales</taxon>
    </lineage>
</organism>
<sequence length="160" mass="17283">MEGINISQPIVNNAVDENYDALPNIDAIYGPYPNLNAAVTTIIASKRAKGLTVGIMTDTGIEEYWFKNGITNAHLVPKNQGGSGGGHNLFVTNNVTEDTNTNLQALFPTAQVKDVIVDATLGGVYICYQANKWVKLNGTILTDSAPVVTEIREVRMLSMK</sequence>
<evidence type="ECO:0000313" key="1">
    <source>
        <dbReference type="EMBL" id="DAG02635.1"/>
    </source>
</evidence>
<accession>A0A8S5V7M0</accession>
<name>A0A8S5V7M0_9CAUD</name>
<reference evidence="1" key="1">
    <citation type="journal article" date="2021" name="Proc. Natl. Acad. Sci. U.S.A.">
        <title>A Catalog of Tens of Thousands of Viruses from Human Metagenomes Reveals Hidden Associations with Chronic Diseases.</title>
        <authorList>
            <person name="Tisza M.J."/>
            <person name="Buck C.B."/>
        </authorList>
    </citation>
    <scope>NUCLEOTIDE SEQUENCE</scope>
    <source>
        <strain evidence="1">CtUXy6</strain>
    </source>
</reference>
<protein>
    <submittedName>
        <fullName evidence="1">Uncharacterized protein</fullName>
    </submittedName>
</protein>
<proteinExistence type="predicted"/>